<name>A0A7J5DCE7_9ACTN</name>
<dbReference type="PANTHER" id="PTHR43798:SF31">
    <property type="entry name" value="AB HYDROLASE SUPERFAMILY PROTEIN YCLE"/>
    <property type="match status" value="1"/>
</dbReference>
<evidence type="ECO:0000259" key="3">
    <source>
        <dbReference type="Pfam" id="PF00561"/>
    </source>
</evidence>
<proteinExistence type="predicted"/>
<dbReference type="Gene3D" id="3.40.50.1820">
    <property type="entry name" value="alpha/beta hydrolase"/>
    <property type="match status" value="1"/>
</dbReference>
<dbReference type="InterPro" id="IPR000073">
    <property type="entry name" value="AB_hydrolase_1"/>
</dbReference>
<dbReference type="InterPro" id="IPR029058">
    <property type="entry name" value="AB_hydrolase_fold"/>
</dbReference>
<dbReference type="PRINTS" id="PR00111">
    <property type="entry name" value="ABHYDROLASE"/>
</dbReference>
<evidence type="ECO:0000256" key="1">
    <source>
        <dbReference type="ARBA" id="ARBA00022801"/>
    </source>
</evidence>
<keyword evidence="1 4" id="KW-0378">Hydrolase</keyword>
<protein>
    <submittedName>
        <fullName evidence="4">Alpha/beta fold hydrolase</fullName>
    </submittedName>
</protein>
<gene>
    <name evidence="4" type="ORF">F8144_22820</name>
</gene>
<feature type="domain" description="AB hydrolase-1" evidence="3">
    <location>
        <begin position="81"/>
        <end position="323"/>
    </location>
</feature>
<dbReference type="GO" id="GO:0016787">
    <property type="term" value="F:hydrolase activity"/>
    <property type="evidence" value="ECO:0007669"/>
    <property type="project" value="UniProtKB-KW"/>
</dbReference>
<dbReference type="Pfam" id="PF00561">
    <property type="entry name" value="Abhydrolase_1"/>
    <property type="match status" value="1"/>
</dbReference>
<evidence type="ECO:0000313" key="4">
    <source>
        <dbReference type="EMBL" id="KAB1986513.1"/>
    </source>
</evidence>
<feature type="region of interest" description="Disordered" evidence="2">
    <location>
        <begin position="1"/>
        <end position="56"/>
    </location>
</feature>
<dbReference type="InterPro" id="IPR050266">
    <property type="entry name" value="AB_hydrolase_sf"/>
</dbReference>
<accession>A0A7J5DCE7</accession>
<reference evidence="4 5" key="1">
    <citation type="submission" date="2019-09" db="EMBL/GenBank/DDBJ databases">
        <title>Isolation and identification of active actinomycetes.</title>
        <authorList>
            <person name="Yu Z."/>
            <person name="Han C."/>
            <person name="Yu B."/>
        </authorList>
    </citation>
    <scope>NUCLEOTIDE SEQUENCE [LARGE SCALE GENOMIC DNA]</scope>
    <source>
        <strain evidence="4 5">NEAU-H2</strain>
    </source>
</reference>
<dbReference type="EMBL" id="WBKG01000019">
    <property type="protein sequence ID" value="KAB1986513.1"/>
    <property type="molecule type" value="Genomic_DNA"/>
</dbReference>
<comment type="caution">
    <text evidence="4">The sequence shown here is derived from an EMBL/GenBank/DDBJ whole genome shotgun (WGS) entry which is preliminary data.</text>
</comment>
<organism evidence="4 5">
    <name type="scientific">Streptomyces triticiradicis</name>
    <dbReference type="NCBI Taxonomy" id="2651189"/>
    <lineage>
        <taxon>Bacteria</taxon>
        <taxon>Bacillati</taxon>
        <taxon>Actinomycetota</taxon>
        <taxon>Actinomycetes</taxon>
        <taxon>Kitasatosporales</taxon>
        <taxon>Streptomycetaceae</taxon>
        <taxon>Streptomyces</taxon>
    </lineage>
</organism>
<evidence type="ECO:0000256" key="2">
    <source>
        <dbReference type="SAM" id="MobiDB-lite"/>
    </source>
</evidence>
<sequence length="384" mass="41563">METPGGTGALRWRGEPGPPAGRPRSRPCGGLGTGGRPVVDVQPRQPRRTPRLRSVGDGELSLRHRVVHGYRRAYRMAGEGPALVLIHGIGDSSATWAELIPDLARTHTVIAPDLLGHGASDRPRADYSVAAYANGVRDLLGTLDIESATLVGHSLGGGVAMQFAYQFPERTERLILVSSGGVGGEVNPVLRAVSLPGAHLLLSMLQLPGMRLHVGLFLRLMRLLDTDLARDAPELVNLVDALPDGTSRSAFIRTLRAVVDWRGQAVTMLDRCYLTEGMPTMLLWGSRDSVVPVRHAHGAHEAMPGSRLEIFEGAGHFPFHSDPARFLALVEEFTATTAPADWSREKWRELLRAGRPGTAAGQPDTVRSRAVERELREASERSAT</sequence>
<dbReference type="PANTHER" id="PTHR43798">
    <property type="entry name" value="MONOACYLGLYCEROL LIPASE"/>
    <property type="match status" value="1"/>
</dbReference>
<dbReference type="SUPFAM" id="SSF53474">
    <property type="entry name" value="alpha/beta-Hydrolases"/>
    <property type="match status" value="1"/>
</dbReference>
<evidence type="ECO:0000313" key="5">
    <source>
        <dbReference type="Proteomes" id="UP000442990"/>
    </source>
</evidence>
<dbReference type="GO" id="GO:0016020">
    <property type="term" value="C:membrane"/>
    <property type="evidence" value="ECO:0007669"/>
    <property type="project" value="TreeGrafter"/>
</dbReference>
<dbReference type="AlphaFoldDB" id="A0A7J5DCE7"/>
<dbReference type="Proteomes" id="UP000442990">
    <property type="component" value="Unassembled WGS sequence"/>
</dbReference>
<keyword evidence="5" id="KW-1185">Reference proteome</keyword>
<feature type="region of interest" description="Disordered" evidence="2">
    <location>
        <begin position="353"/>
        <end position="384"/>
    </location>
</feature>
<feature type="compositionally biased region" description="Basic and acidic residues" evidence="2">
    <location>
        <begin position="366"/>
        <end position="384"/>
    </location>
</feature>